<dbReference type="GO" id="GO:0032153">
    <property type="term" value="C:cell division site"/>
    <property type="evidence" value="ECO:0007669"/>
    <property type="project" value="TreeGrafter"/>
</dbReference>
<dbReference type="Pfam" id="PF14450">
    <property type="entry name" value="FtsA"/>
    <property type="match status" value="1"/>
</dbReference>
<comment type="caution">
    <text evidence="7">The sequence shown here is derived from an EMBL/GenBank/DDBJ whole genome shotgun (WGS) entry which is preliminary data.</text>
</comment>
<dbReference type="InterPro" id="IPR003494">
    <property type="entry name" value="SHS2_FtsA"/>
</dbReference>
<dbReference type="AlphaFoldDB" id="J9FER5"/>
<dbReference type="GO" id="GO:0009898">
    <property type="term" value="C:cytoplasmic side of plasma membrane"/>
    <property type="evidence" value="ECO:0007669"/>
    <property type="project" value="TreeGrafter"/>
</dbReference>
<evidence type="ECO:0000256" key="2">
    <source>
        <dbReference type="ARBA" id="ARBA00022618"/>
    </source>
</evidence>
<name>J9FER5_9ZZZZ</name>
<evidence type="ECO:0000256" key="5">
    <source>
        <dbReference type="SAM" id="MobiDB-lite"/>
    </source>
</evidence>
<dbReference type="SUPFAM" id="SSF53067">
    <property type="entry name" value="Actin-like ATPase domain"/>
    <property type="match status" value="2"/>
</dbReference>
<reference evidence="7" key="1">
    <citation type="journal article" date="2012" name="PLoS ONE">
        <title>Gene sets for utilization of primary and secondary nutrition supplies in the distal gut of endangered iberian lynx.</title>
        <authorList>
            <person name="Alcaide M."/>
            <person name="Messina E."/>
            <person name="Richter M."/>
            <person name="Bargiela R."/>
            <person name="Peplies J."/>
            <person name="Huws S.A."/>
            <person name="Newbold C.J."/>
            <person name="Golyshin P.N."/>
            <person name="Simon M.A."/>
            <person name="Lopez G."/>
            <person name="Yakimov M.M."/>
            <person name="Ferrer M."/>
        </authorList>
    </citation>
    <scope>NUCLEOTIDE SEQUENCE</scope>
</reference>
<accession>J9FER5</accession>
<evidence type="ECO:0000313" key="7">
    <source>
        <dbReference type="EMBL" id="EJW93411.1"/>
    </source>
</evidence>
<keyword evidence="1" id="KW-1003">Cell membrane</keyword>
<dbReference type="Gene3D" id="3.30.420.40">
    <property type="match status" value="1"/>
</dbReference>
<evidence type="ECO:0000256" key="3">
    <source>
        <dbReference type="ARBA" id="ARBA00023136"/>
    </source>
</evidence>
<sequence length="469" mass="51563">MVAEDNFIVAIVLGSSKITAVAGRKQPDGTIQVLAYAEENSETFILRGRINNVTKMKQCLINMKEKLEKTLKKTISHAYVGIGGMGMHTVANTVIRQFGEKTVISEEIVDNMLQDNKASASNDRFIYEVVPQEFKIGTQTQIDPVGIPTDCLEGRYLNIIANGNLREDIDSCFRGALLKIAGLPISVLTLSDVILSESEKRSGCVFVDMGSETTSVAVFKNNVLRHFAVIPLGSANVNRDLSSLQIEDSEAEELKLQYGAALYEGSLDDKSPVKLKDGRQVKFEEFAGLVETRMEEIILNVYHQIELSKYDKSQLIGGIIVTGGAANMKNIEKAFETHTHFEKMRFVTKGGLRTPIHSNSADFNKDGIYNTALAIIDKAEFNCCGGGLGEDSQENIPSETPNEVEKSPIEATATAASAANEPEEQAEVREEPKAKKQKAGVFRNFFKGFIDKMTDLVSEEDNTKSRKDA</sequence>
<dbReference type="PIRSF" id="PIRSF003101">
    <property type="entry name" value="FtsA"/>
    <property type="match status" value="1"/>
</dbReference>
<dbReference type="EMBL" id="AMCI01006988">
    <property type="protein sequence ID" value="EJW93411.1"/>
    <property type="molecule type" value="Genomic_DNA"/>
</dbReference>
<dbReference type="SMART" id="SM00842">
    <property type="entry name" value="FtsA"/>
    <property type="match status" value="1"/>
</dbReference>
<dbReference type="NCBIfam" id="TIGR01174">
    <property type="entry name" value="ftsA"/>
    <property type="match status" value="1"/>
</dbReference>
<dbReference type="PANTHER" id="PTHR32432:SF4">
    <property type="entry name" value="CELL DIVISION PROTEIN FTSA"/>
    <property type="match status" value="1"/>
</dbReference>
<dbReference type="Pfam" id="PF02491">
    <property type="entry name" value="SHS2_FTSA"/>
    <property type="match status" value="1"/>
</dbReference>
<keyword evidence="3" id="KW-0472">Membrane</keyword>
<proteinExistence type="predicted"/>
<dbReference type="InterPro" id="IPR043129">
    <property type="entry name" value="ATPase_NBD"/>
</dbReference>
<dbReference type="InterPro" id="IPR020823">
    <property type="entry name" value="Cell_div_FtsA"/>
</dbReference>
<dbReference type="GO" id="GO:0051301">
    <property type="term" value="P:cell division"/>
    <property type="evidence" value="ECO:0007669"/>
    <property type="project" value="UniProtKB-KW"/>
</dbReference>
<feature type="domain" description="SHS2" evidence="6">
    <location>
        <begin position="8"/>
        <end position="194"/>
    </location>
</feature>
<gene>
    <name evidence="7" type="ORF">EVA_18486</name>
</gene>
<protein>
    <submittedName>
        <fullName evidence="7">Cell division protein FtsA</fullName>
    </submittedName>
</protein>
<feature type="region of interest" description="Disordered" evidence="5">
    <location>
        <begin position="390"/>
        <end position="437"/>
    </location>
</feature>
<organism evidence="7">
    <name type="scientific">gut metagenome</name>
    <dbReference type="NCBI Taxonomy" id="749906"/>
    <lineage>
        <taxon>unclassified sequences</taxon>
        <taxon>metagenomes</taxon>
        <taxon>organismal metagenomes</taxon>
    </lineage>
</organism>
<dbReference type="PANTHER" id="PTHR32432">
    <property type="entry name" value="CELL DIVISION PROTEIN FTSA-RELATED"/>
    <property type="match status" value="1"/>
</dbReference>
<evidence type="ECO:0000256" key="4">
    <source>
        <dbReference type="ARBA" id="ARBA00023306"/>
    </source>
</evidence>
<evidence type="ECO:0000259" key="6">
    <source>
        <dbReference type="SMART" id="SM00842"/>
    </source>
</evidence>
<keyword evidence="4" id="KW-0131">Cell cycle</keyword>
<evidence type="ECO:0000256" key="1">
    <source>
        <dbReference type="ARBA" id="ARBA00022475"/>
    </source>
</evidence>
<keyword evidence="2 7" id="KW-0132">Cell division</keyword>
<dbReference type="InterPro" id="IPR050696">
    <property type="entry name" value="FtsA/MreB"/>
</dbReference>